<organism evidence="2 3">
    <name type="scientific">Streptomyces brasiliensis</name>
    <dbReference type="NCBI Taxonomy" id="1954"/>
    <lineage>
        <taxon>Bacteria</taxon>
        <taxon>Bacillati</taxon>
        <taxon>Actinomycetota</taxon>
        <taxon>Actinomycetes</taxon>
        <taxon>Kitasatosporales</taxon>
        <taxon>Streptomycetaceae</taxon>
        <taxon>Streptomyces</taxon>
    </lineage>
</organism>
<evidence type="ECO:0000259" key="1">
    <source>
        <dbReference type="Pfam" id="PF01636"/>
    </source>
</evidence>
<dbReference type="EMBL" id="BMQA01000073">
    <property type="protein sequence ID" value="GGJ62741.1"/>
    <property type="molecule type" value="Genomic_DNA"/>
</dbReference>
<dbReference type="Gene3D" id="3.30.200.20">
    <property type="entry name" value="Phosphorylase Kinase, domain 1"/>
    <property type="match status" value="1"/>
</dbReference>
<protein>
    <submittedName>
        <fullName evidence="2">Acyl-CoA dehydrogenase</fullName>
    </submittedName>
</protein>
<dbReference type="InterPro" id="IPR052898">
    <property type="entry name" value="ACAD10-like"/>
</dbReference>
<sequence length="358" mass="38709">MANPSVGERPAPGADVDLDVAALQAWLAPGLGAPDATLTAVRMGTATGIGNALFALRLGDQELVLRRPPAVLNHPSASNMVREWRILTALEGTLVPHPTPRALCEDTAVVGVPFLVMDKVEGFTPGFALPEPFASDATLRRDLAHAYVDALVDLAAVDWRARGLEGLGKPEGFLERQVSRWLGQLDQYRTRDLPELDFLTEWLEANRPQNGPIGLMHGDYSPFNIMVAPESPGRLAAVIDWDTGTIGDPLLDIGHLLARWTDPGEEPVIDAGGPPVDYGVTRAELAARYAERSHLDTTDLPYYAALALFKLAVILEGTYHRQARAGVPEAENTMARIVPGLFTAAAEFARGRRALQPR</sequence>
<dbReference type="InterPro" id="IPR002575">
    <property type="entry name" value="Aminoglycoside_PTrfase"/>
</dbReference>
<dbReference type="Gene3D" id="3.90.1200.10">
    <property type="match status" value="1"/>
</dbReference>
<gene>
    <name evidence="2" type="ORF">GCM10010121_086710</name>
</gene>
<dbReference type="SUPFAM" id="SSF56112">
    <property type="entry name" value="Protein kinase-like (PK-like)"/>
    <property type="match status" value="1"/>
</dbReference>
<dbReference type="InterPro" id="IPR011009">
    <property type="entry name" value="Kinase-like_dom_sf"/>
</dbReference>
<keyword evidence="3" id="KW-1185">Reference proteome</keyword>
<accession>A0A917P5H4</accession>
<dbReference type="Proteomes" id="UP000657574">
    <property type="component" value="Unassembled WGS sequence"/>
</dbReference>
<dbReference type="PANTHER" id="PTHR47829">
    <property type="entry name" value="HYDROLASE, PUTATIVE (AFU_ORTHOLOGUE AFUA_1G12880)-RELATED"/>
    <property type="match status" value="1"/>
</dbReference>
<proteinExistence type="predicted"/>
<reference evidence="2" key="1">
    <citation type="journal article" date="2014" name="Int. J. Syst. Evol. Microbiol.">
        <title>Complete genome sequence of Corynebacterium casei LMG S-19264T (=DSM 44701T), isolated from a smear-ripened cheese.</title>
        <authorList>
            <consortium name="US DOE Joint Genome Institute (JGI-PGF)"/>
            <person name="Walter F."/>
            <person name="Albersmeier A."/>
            <person name="Kalinowski J."/>
            <person name="Ruckert C."/>
        </authorList>
    </citation>
    <scope>NUCLEOTIDE SEQUENCE</scope>
    <source>
        <strain evidence="2">JCM 3086</strain>
    </source>
</reference>
<evidence type="ECO:0000313" key="3">
    <source>
        <dbReference type="Proteomes" id="UP000657574"/>
    </source>
</evidence>
<comment type="caution">
    <text evidence="2">The sequence shown here is derived from an EMBL/GenBank/DDBJ whole genome shotgun (WGS) entry which is preliminary data.</text>
</comment>
<dbReference type="PANTHER" id="PTHR47829:SF1">
    <property type="entry name" value="HAD FAMILY PHOSPHATASE"/>
    <property type="match status" value="1"/>
</dbReference>
<name>A0A917P5H4_9ACTN</name>
<feature type="domain" description="Aminoglycoside phosphotransferase" evidence="1">
    <location>
        <begin position="48"/>
        <end position="271"/>
    </location>
</feature>
<reference evidence="2" key="2">
    <citation type="submission" date="2020-09" db="EMBL/GenBank/DDBJ databases">
        <authorList>
            <person name="Sun Q."/>
            <person name="Ohkuma M."/>
        </authorList>
    </citation>
    <scope>NUCLEOTIDE SEQUENCE</scope>
    <source>
        <strain evidence="2">JCM 3086</strain>
    </source>
</reference>
<dbReference type="InterPro" id="IPR041726">
    <property type="entry name" value="ACAD10_11_N"/>
</dbReference>
<evidence type="ECO:0000313" key="2">
    <source>
        <dbReference type="EMBL" id="GGJ62741.1"/>
    </source>
</evidence>
<dbReference type="Pfam" id="PF01636">
    <property type="entry name" value="APH"/>
    <property type="match status" value="1"/>
</dbReference>
<dbReference type="AlphaFoldDB" id="A0A917P5H4"/>
<dbReference type="CDD" id="cd05154">
    <property type="entry name" value="ACAD10_11_N-like"/>
    <property type="match status" value="1"/>
</dbReference>
<dbReference type="RefSeq" id="WP_189316832.1">
    <property type="nucleotide sequence ID" value="NZ_BMQA01000073.1"/>
</dbReference>